<dbReference type="SMART" id="SM00436">
    <property type="entry name" value="TOP1Bc"/>
    <property type="match status" value="1"/>
</dbReference>
<dbReference type="PANTHER" id="PTHR11390:SF20">
    <property type="entry name" value="DNA TOPOISOMERASE 3-BETA-1"/>
    <property type="match status" value="1"/>
</dbReference>
<dbReference type="InterPro" id="IPR003602">
    <property type="entry name" value="Topo_IA_DNA-bd_dom"/>
</dbReference>
<evidence type="ECO:0000259" key="10">
    <source>
        <dbReference type="PROSITE" id="PS50880"/>
    </source>
</evidence>
<dbReference type="EMBL" id="CAJHNJ030000036">
    <property type="protein sequence ID" value="CAG9128721.1"/>
    <property type="molecule type" value="Genomic_DNA"/>
</dbReference>
<dbReference type="InterPro" id="IPR034144">
    <property type="entry name" value="TOPRIM_TopoIII"/>
</dbReference>
<evidence type="ECO:0000313" key="12">
    <source>
        <dbReference type="EMBL" id="CAG9128721.1"/>
    </source>
</evidence>
<comment type="caution">
    <text evidence="12">The sequence shown here is derived from an EMBL/GenBank/DDBJ whole genome shotgun (WGS) entry which is preliminary data.</text>
</comment>
<dbReference type="GO" id="GO:0005634">
    <property type="term" value="C:nucleus"/>
    <property type="evidence" value="ECO:0007669"/>
    <property type="project" value="TreeGrafter"/>
</dbReference>
<comment type="catalytic activity">
    <reaction evidence="1 8">
        <text>ATP-independent breakage of single-stranded DNA, followed by passage and rejoining.</text>
        <dbReference type="EC" id="5.6.2.1"/>
    </reaction>
</comment>
<dbReference type="InterPro" id="IPR023405">
    <property type="entry name" value="Topo_IA_core_domain"/>
</dbReference>
<feature type="region of interest" description="Disordered" evidence="9">
    <location>
        <begin position="375"/>
        <end position="470"/>
    </location>
</feature>
<comment type="function">
    <text evidence="7">Releases the supercoiling and torsional tension of DNA introduced during the DNA replication and transcription by transiently cleaving and rejoining one strand of the DNA duplex. Introduces a single-strand break via transesterification at a target site in duplex DNA. The scissile phosphodiester is attacked by the catalytic tyrosine of the enzyme, resulting in the formation of a DNA-(5'-phosphotyrosyl)-enzyme intermediate and the expulsion of a 3'-OH DNA strand. The free DNA strand than undergoes passage around the unbroken strand thus removing DNA supercoils. Finally, in the religation step, the DNA 3'-OH attacks the covalent intermediate to expel the active-site tyrosine and restore the DNA phosphodiester backbone. Weakly relaxes negative supercoils and displays a distinct preference for binding single-stranded DNA.</text>
</comment>
<dbReference type="PROSITE" id="PS00396">
    <property type="entry name" value="TOPO_IA_1"/>
    <property type="match status" value="1"/>
</dbReference>
<keyword evidence="5 8" id="KW-0238">DNA-binding</keyword>
<dbReference type="InterPro" id="IPR000380">
    <property type="entry name" value="Topo_IA"/>
</dbReference>
<name>A0A8S4FJR7_PLUXY</name>
<evidence type="ECO:0000256" key="2">
    <source>
        <dbReference type="ARBA" id="ARBA00009446"/>
    </source>
</evidence>
<dbReference type="GO" id="GO:0006265">
    <property type="term" value="P:DNA topological change"/>
    <property type="evidence" value="ECO:0007669"/>
    <property type="project" value="InterPro"/>
</dbReference>
<dbReference type="SMART" id="SM00493">
    <property type="entry name" value="TOPRIM"/>
    <property type="match status" value="1"/>
</dbReference>
<dbReference type="GO" id="GO:0006281">
    <property type="term" value="P:DNA repair"/>
    <property type="evidence" value="ECO:0007669"/>
    <property type="project" value="TreeGrafter"/>
</dbReference>
<dbReference type="FunFam" id="3.40.50.140:FF:000002">
    <property type="entry name" value="DNA topoisomerase"/>
    <property type="match status" value="1"/>
</dbReference>
<evidence type="ECO:0000256" key="8">
    <source>
        <dbReference type="RuleBase" id="RU362092"/>
    </source>
</evidence>
<feature type="region of interest" description="Disordered" evidence="9">
    <location>
        <begin position="485"/>
        <end position="504"/>
    </location>
</feature>
<evidence type="ECO:0000256" key="6">
    <source>
        <dbReference type="ARBA" id="ARBA00023235"/>
    </source>
</evidence>
<keyword evidence="13" id="KW-1185">Reference proteome</keyword>
<evidence type="ECO:0000256" key="4">
    <source>
        <dbReference type="ARBA" id="ARBA00023029"/>
    </source>
</evidence>
<dbReference type="EC" id="5.6.2.1" evidence="3 8"/>
<dbReference type="PROSITE" id="PS50880">
    <property type="entry name" value="TOPRIM"/>
    <property type="match status" value="1"/>
</dbReference>
<keyword evidence="4 8" id="KW-0799">Topoisomerase</keyword>
<dbReference type="InterPro" id="IPR023406">
    <property type="entry name" value="Topo_IA_AS"/>
</dbReference>
<keyword evidence="6 8" id="KW-0413">Isomerase</keyword>
<evidence type="ECO:0000256" key="7">
    <source>
        <dbReference type="ARBA" id="ARBA00056363"/>
    </source>
</evidence>
<feature type="domain" description="Topo IA-type catalytic" evidence="11">
    <location>
        <begin position="170"/>
        <end position="504"/>
    </location>
</feature>
<dbReference type="FunFam" id="1.10.290.10:FF:000001">
    <property type="entry name" value="DNA topoisomerase"/>
    <property type="match status" value="1"/>
</dbReference>
<dbReference type="InterPro" id="IPR013826">
    <property type="entry name" value="Topo_IA_cen_sub3"/>
</dbReference>
<accession>A0A8S4FJR7</accession>
<dbReference type="GO" id="GO:0003677">
    <property type="term" value="F:DNA binding"/>
    <property type="evidence" value="ECO:0007669"/>
    <property type="project" value="UniProtKB-KW"/>
</dbReference>
<evidence type="ECO:0000256" key="9">
    <source>
        <dbReference type="SAM" id="MobiDB-lite"/>
    </source>
</evidence>
<dbReference type="Proteomes" id="UP000653454">
    <property type="component" value="Unassembled WGS sequence"/>
</dbReference>
<dbReference type="AlphaFoldDB" id="A0A8S4FJR7"/>
<dbReference type="Pfam" id="PF01751">
    <property type="entry name" value="Toprim"/>
    <property type="match status" value="1"/>
</dbReference>
<dbReference type="InterPro" id="IPR006171">
    <property type="entry name" value="TOPRIM_dom"/>
</dbReference>
<dbReference type="SUPFAM" id="SSF56712">
    <property type="entry name" value="Prokaryotic type I DNA topoisomerase"/>
    <property type="match status" value="1"/>
</dbReference>
<dbReference type="Gene3D" id="1.10.460.10">
    <property type="entry name" value="Topoisomerase I, domain 2"/>
    <property type="match status" value="1"/>
</dbReference>
<dbReference type="SMART" id="SM00437">
    <property type="entry name" value="TOP1Ac"/>
    <property type="match status" value="1"/>
</dbReference>
<reference evidence="12" key="1">
    <citation type="submission" date="2020-11" db="EMBL/GenBank/DDBJ databases">
        <authorList>
            <person name="Whiteford S."/>
        </authorList>
    </citation>
    <scope>NUCLEOTIDE SEQUENCE</scope>
</reference>
<dbReference type="GO" id="GO:0003917">
    <property type="term" value="F:DNA topoisomerase type I (single strand cut, ATP-independent) activity"/>
    <property type="evidence" value="ECO:0007669"/>
    <property type="project" value="UniProtKB-EC"/>
</dbReference>
<dbReference type="Gene3D" id="1.10.290.10">
    <property type="entry name" value="Topoisomerase I, domain 4"/>
    <property type="match status" value="1"/>
</dbReference>
<dbReference type="InterPro" id="IPR013824">
    <property type="entry name" value="Topo_IA_cen_sub1"/>
</dbReference>
<comment type="similarity">
    <text evidence="2 8">Belongs to the type IA topoisomerase family.</text>
</comment>
<evidence type="ECO:0000259" key="11">
    <source>
        <dbReference type="PROSITE" id="PS52039"/>
    </source>
</evidence>
<evidence type="ECO:0000256" key="1">
    <source>
        <dbReference type="ARBA" id="ARBA00000213"/>
    </source>
</evidence>
<dbReference type="InterPro" id="IPR013497">
    <property type="entry name" value="Topo_IA_cen"/>
</dbReference>
<dbReference type="PROSITE" id="PS52039">
    <property type="entry name" value="TOPO_IA_2"/>
    <property type="match status" value="1"/>
</dbReference>
<evidence type="ECO:0000256" key="3">
    <source>
        <dbReference type="ARBA" id="ARBA00012891"/>
    </source>
</evidence>
<protein>
    <recommendedName>
        <fullName evidence="3 8">DNA topoisomerase</fullName>
        <ecNumber evidence="3 8">5.6.2.1</ecNumber>
    </recommendedName>
</protein>
<feature type="compositionally biased region" description="Polar residues" evidence="9">
    <location>
        <begin position="494"/>
        <end position="504"/>
    </location>
</feature>
<dbReference type="Gene3D" id="3.40.50.140">
    <property type="match status" value="1"/>
</dbReference>
<feature type="domain" description="Toprim" evidence="10">
    <location>
        <begin position="3"/>
        <end position="156"/>
    </location>
</feature>
<comment type="function">
    <text evidence="8">Introduces a single-strand break via transesterification at a target site in duplex DNA. Releases the supercoiling and torsional tension of DNA introduced during the DNA replication and transcription by transiently cleaving and rejoining one strand of the DNA duplex. The scissile phosphodiester is attacked by the catalytic tyrosine of the enzyme, resulting in the formation of a DNA-(5'-phosphotyrosyl)-enzyme intermediate and the expulsion of a 3'-OH DNA strand.</text>
</comment>
<gene>
    <name evidence="12" type="ORF">PLXY2_LOCUS9299</name>
</gene>
<sequence length="504" mass="55731">MKTALMVAEKPSLAQNLANILSNGKCSTNKGSNSACAVHEWNGTFKNEPVRFKMTSVCGHVMSLDFTGKYNNWDKVDPIELFTCPTEKKEAMPRLRIPAFLAQEGRGADYLILWLDCDKEGENICFEVMQCVVGYAKGDVFSPSVTYRARFSAITDKDIKAAMNSLVRPNENESRSVDARQELDLRIGCAFTRFQTKYFQGRYGDLDASLISYGPCQTPTLGFCVQRHDEIQTFKPETYWVLRVTATTTEGRELPLEWKRIRCFEKDIANMFVASIKEIKEAVVINVQAKEKVKSRPVALNTVELMRVASAGLGMGPHHAMQIAERLYTQGYISYPRTETTSYGENYDLVGMLRQQQNSSKWGAEVRALLAGGVNKPKKGKDVGDHPPITPMRPATRSTERGGALLAGGVNKPKKGKDVGDHPPITPMRPTTRSMERGGALLAGGVNKPKKGKDVGDHPPITPMRPASESLVAIKSIDTPQKRMGKNIWELGPPSNSNKTNIVG</sequence>
<dbReference type="GO" id="GO:0006310">
    <property type="term" value="P:DNA recombination"/>
    <property type="evidence" value="ECO:0007669"/>
    <property type="project" value="TreeGrafter"/>
</dbReference>
<dbReference type="PANTHER" id="PTHR11390">
    <property type="entry name" value="PROKARYOTIC DNA TOPOISOMERASE"/>
    <property type="match status" value="1"/>
</dbReference>
<dbReference type="InterPro" id="IPR003601">
    <property type="entry name" value="Topo_IA_2"/>
</dbReference>
<evidence type="ECO:0000256" key="5">
    <source>
        <dbReference type="ARBA" id="ARBA00023125"/>
    </source>
</evidence>
<evidence type="ECO:0000313" key="13">
    <source>
        <dbReference type="Proteomes" id="UP000653454"/>
    </source>
</evidence>
<dbReference type="PRINTS" id="PR00417">
    <property type="entry name" value="PRTPISMRASEI"/>
</dbReference>
<proteinExistence type="inferred from homology"/>
<dbReference type="Pfam" id="PF01131">
    <property type="entry name" value="Topoisom_bac"/>
    <property type="match status" value="1"/>
</dbReference>
<organism evidence="12 13">
    <name type="scientific">Plutella xylostella</name>
    <name type="common">Diamondback moth</name>
    <name type="synonym">Plutella maculipennis</name>
    <dbReference type="NCBI Taxonomy" id="51655"/>
    <lineage>
        <taxon>Eukaryota</taxon>
        <taxon>Metazoa</taxon>
        <taxon>Ecdysozoa</taxon>
        <taxon>Arthropoda</taxon>
        <taxon>Hexapoda</taxon>
        <taxon>Insecta</taxon>
        <taxon>Pterygota</taxon>
        <taxon>Neoptera</taxon>
        <taxon>Endopterygota</taxon>
        <taxon>Lepidoptera</taxon>
        <taxon>Glossata</taxon>
        <taxon>Ditrysia</taxon>
        <taxon>Yponomeutoidea</taxon>
        <taxon>Plutellidae</taxon>
        <taxon>Plutella</taxon>
    </lineage>
</organism>
<dbReference type="CDD" id="cd03362">
    <property type="entry name" value="TOPRIM_TopoIA_TopoIII"/>
    <property type="match status" value="1"/>
</dbReference>